<comment type="caution">
    <text evidence="1">The sequence shown here is derived from an EMBL/GenBank/DDBJ whole genome shotgun (WGS) entry which is preliminary data.</text>
</comment>
<dbReference type="CDD" id="cd19166">
    <property type="entry name" value="HemeO-bac"/>
    <property type="match status" value="1"/>
</dbReference>
<dbReference type="SUPFAM" id="SSF48613">
    <property type="entry name" value="Heme oxygenase-like"/>
    <property type="match status" value="1"/>
</dbReference>
<keyword evidence="2" id="KW-1185">Reference proteome</keyword>
<dbReference type="EMBL" id="JAIGNQ010000001">
    <property type="protein sequence ID" value="MBX7487783.1"/>
    <property type="molecule type" value="Genomic_DNA"/>
</dbReference>
<dbReference type="Proteomes" id="UP000776651">
    <property type="component" value="Unassembled WGS sequence"/>
</dbReference>
<dbReference type="RefSeq" id="WP_221597262.1">
    <property type="nucleotide sequence ID" value="NZ_JAIGNQ010000001.1"/>
</dbReference>
<evidence type="ECO:0000313" key="2">
    <source>
        <dbReference type="Proteomes" id="UP000776651"/>
    </source>
</evidence>
<name>A0ABS7JCN0_9SPHN</name>
<dbReference type="InterPro" id="IPR016084">
    <property type="entry name" value="Haem_Oase-like_multi-hlx"/>
</dbReference>
<organism evidence="1 2">
    <name type="scientific">Qipengyuania pacifica</name>
    <dbReference type="NCBI Taxonomy" id="2860199"/>
    <lineage>
        <taxon>Bacteria</taxon>
        <taxon>Pseudomonadati</taxon>
        <taxon>Pseudomonadota</taxon>
        <taxon>Alphaproteobacteria</taxon>
        <taxon>Sphingomonadales</taxon>
        <taxon>Erythrobacteraceae</taxon>
        <taxon>Qipengyuania</taxon>
    </lineage>
</organism>
<accession>A0ABS7JCN0</accession>
<dbReference type="Gene3D" id="1.20.910.10">
    <property type="entry name" value="Heme oxygenase-like"/>
    <property type="match status" value="1"/>
</dbReference>
<protein>
    <submittedName>
        <fullName evidence="1">Biliverdin-producing heme oxygenase</fullName>
    </submittedName>
</protein>
<evidence type="ECO:0000313" key="1">
    <source>
        <dbReference type="EMBL" id="MBX7487783.1"/>
    </source>
</evidence>
<reference evidence="1 2" key="1">
    <citation type="submission" date="2021-08" db="EMBL/GenBank/DDBJ databases">
        <title>Comparative Genomics Analysis of the Genus Qipengyuania Reveals Extensive Genetic Diversity and Metabolic Versatility, Including the Description of Fifteen Novel Species.</title>
        <authorList>
            <person name="Liu Y."/>
        </authorList>
    </citation>
    <scope>NUCLEOTIDE SEQUENCE [LARGE SCALE GENOMIC DNA]</scope>
    <source>
        <strain evidence="1 2">GH25</strain>
    </source>
</reference>
<proteinExistence type="predicted"/>
<gene>
    <name evidence="1" type="ORF">K3177_04580</name>
</gene>
<sequence>MHSAIDCLCIRFRGRSGRESEAERMPISKAVGRTTRDYLREATADSHERLDLLMGELVVDDEAAYAKFLQIQWHARVGVENWLQESHVEAMPPHQTDLIARDLAALRCALPDNPPAFVPSADADPMGTVWVLAGSSLGNRALLKRLKKTGTALPTSFLSDPRMVQFWQDLRPALERPHSLTDDQAVLMAAQATFAHFQQVAMNTRVIEPA</sequence>